<feature type="region of interest" description="Disordered" evidence="1">
    <location>
        <begin position="410"/>
        <end position="431"/>
    </location>
</feature>
<protein>
    <submittedName>
        <fullName evidence="2">Uncharacterized protein</fullName>
    </submittedName>
</protein>
<dbReference type="KEGG" id="ksn:43589873"/>
<feature type="region of interest" description="Disordered" evidence="1">
    <location>
        <begin position="255"/>
        <end position="276"/>
    </location>
</feature>
<gene>
    <name evidence="2" type="ORF">CI109_103522</name>
</gene>
<reference evidence="2" key="2">
    <citation type="submission" date="2024-01" db="EMBL/GenBank/DDBJ databases">
        <title>Comparative genomics of Cryptococcus and Kwoniella reveals pathogenesis evolution and contrasting modes of karyotype evolution via chromosome fusion or intercentromeric recombination.</title>
        <authorList>
            <person name="Coelho M.A."/>
            <person name="David-Palma M."/>
            <person name="Shea T."/>
            <person name="Bowers K."/>
            <person name="McGinley-Smith S."/>
            <person name="Mohammad A.W."/>
            <person name="Gnirke A."/>
            <person name="Yurkov A.M."/>
            <person name="Nowrousian M."/>
            <person name="Sun S."/>
            <person name="Cuomo C.A."/>
            <person name="Heitman J."/>
        </authorList>
    </citation>
    <scope>NUCLEOTIDE SEQUENCE</scope>
    <source>
        <strain evidence="2">CBS 12478</strain>
    </source>
</reference>
<evidence type="ECO:0000256" key="1">
    <source>
        <dbReference type="SAM" id="MobiDB-lite"/>
    </source>
</evidence>
<dbReference type="GeneID" id="43589873"/>
<dbReference type="EMBL" id="CP144056">
    <property type="protein sequence ID" value="WWD19064.1"/>
    <property type="molecule type" value="Genomic_DNA"/>
</dbReference>
<feature type="compositionally biased region" description="Basic and acidic residues" evidence="1">
    <location>
        <begin position="255"/>
        <end position="267"/>
    </location>
</feature>
<dbReference type="AlphaFoldDB" id="A0AAJ8LL27"/>
<proteinExistence type="predicted"/>
<evidence type="ECO:0000313" key="2">
    <source>
        <dbReference type="EMBL" id="WWD19064.1"/>
    </source>
</evidence>
<name>A0AAJ8LL27_9TREE</name>
<dbReference type="Proteomes" id="UP000322225">
    <property type="component" value="Chromosome 6"/>
</dbReference>
<dbReference type="RefSeq" id="XP_031859969.2">
    <property type="nucleotide sequence ID" value="XM_032005722.2"/>
</dbReference>
<feature type="compositionally biased region" description="Acidic residues" evidence="1">
    <location>
        <begin position="326"/>
        <end position="336"/>
    </location>
</feature>
<evidence type="ECO:0000313" key="3">
    <source>
        <dbReference type="Proteomes" id="UP000322225"/>
    </source>
</evidence>
<keyword evidence="3" id="KW-1185">Reference proteome</keyword>
<feature type="compositionally biased region" description="Basic and acidic residues" evidence="1">
    <location>
        <begin position="337"/>
        <end position="354"/>
    </location>
</feature>
<accession>A0AAJ8LL27</accession>
<organism evidence="2 3">
    <name type="scientific">Kwoniella shandongensis</name>
    <dbReference type="NCBI Taxonomy" id="1734106"/>
    <lineage>
        <taxon>Eukaryota</taxon>
        <taxon>Fungi</taxon>
        <taxon>Dikarya</taxon>
        <taxon>Basidiomycota</taxon>
        <taxon>Agaricomycotina</taxon>
        <taxon>Tremellomycetes</taxon>
        <taxon>Tremellales</taxon>
        <taxon>Cryptococcaceae</taxon>
        <taxon>Kwoniella</taxon>
    </lineage>
</organism>
<reference evidence="2" key="1">
    <citation type="submission" date="2017-08" db="EMBL/GenBank/DDBJ databases">
        <authorList>
            <person name="Cuomo C."/>
            <person name="Billmyre B."/>
            <person name="Heitman J."/>
        </authorList>
    </citation>
    <scope>NUCLEOTIDE SEQUENCE</scope>
    <source>
        <strain evidence="2">CBS 12478</strain>
    </source>
</reference>
<sequence>MRFTQPTSLYKSTITSNITSKRSATPTPLFRQVEKRDLKKKEEENRLLQDGLAICLLGYSLQTQAQSQAQAQDIQKREVTIEDVRETKKQKLDVEIQSQTHTHQKEEEEVERTSSLDNVTGKVRRRFEFDEMYDLAYEEEVRQQAVMAEVLPDAEMWRKWEKTEAPLRQGRGWYPTLDRHFLELLVISEIHCLSHPLSTSANPTQADRIHRHASRVRRVACERIGTERLHAYCERVKEAFEAYMMGGWQHHLVQRQHDDQEQDHCGGEGEGEEEGEVIDQGMVGHATGQGEMAGKIAMHGLGVEIEHDESLDESADQLEANVKVDEVDEIAEEEEETRGRSLERGEGSTKRLERAPSPSSGTTVVPLPPSGEERTPTTAFDGLLDIKSTSHAIVFRDDEDDLTELKDVQLDDTRSETANMSSESEDEDGAQSIQATFGSSMSIDSTATERSSFKSNGSSGMDIDLEERVTYSTLVSGGRPKLALSSVGIVIL</sequence>
<feature type="region of interest" description="Disordered" evidence="1">
    <location>
        <begin position="320"/>
        <end position="383"/>
    </location>
</feature>
<feature type="region of interest" description="Disordered" evidence="1">
    <location>
        <begin position="96"/>
        <end position="115"/>
    </location>
</feature>
<feature type="compositionally biased region" description="Basic and acidic residues" evidence="1">
    <location>
        <begin position="103"/>
        <end position="114"/>
    </location>
</feature>